<reference evidence="4" key="1">
    <citation type="submission" date="2017-05" db="EMBL/GenBank/DDBJ databases">
        <authorList>
            <person name="Song R."/>
            <person name="Chenine A.L."/>
            <person name="Ruprecht R.M."/>
        </authorList>
    </citation>
    <scope>NUCLEOTIDE SEQUENCE [LARGE SCALE GENOMIC DNA]</scope>
</reference>
<feature type="compositionally biased region" description="Basic and acidic residues" evidence="1">
    <location>
        <begin position="175"/>
        <end position="189"/>
    </location>
</feature>
<dbReference type="EMBL" id="LT854267">
    <property type="protein sequence ID" value="SMR62363.1"/>
    <property type="molecule type" value="Genomic_DNA"/>
</dbReference>
<evidence type="ECO:0000256" key="1">
    <source>
        <dbReference type="SAM" id="MobiDB-lite"/>
    </source>
</evidence>
<feature type="transmembrane region" description="Helical" evidence="2">
    <location>
        <begin position="354"/>
        <end position="373"/>
    </location>
</feature>
<dbReference type="AlphaFoldDB" id="A0A2H1H9B7"/>
<feature type="compositionally biased region" description="Polar residues" evidence="1">
    <location>
        <begin position="894"/>
        <end position="910"/>
    </location>
</feature>
<dbReference type="Proteomes" id="UP000245764">
    <property type="component" value="Chromosome 15"/>
</dbReference>
<feature type="region of interest" description="Disordered" evidence="1">
    <location>
        <begin position="881"/>
        <end position="926"/>
    </location>
</feature>
<feature type="compositionally biased region" description="Pro residues" evidence="1">
    <location>
        <begin position="154"/>
        <end position="168"/>
    </location>
</feature>
<keyword evidence="2" id="KW-1133">Transmembrane helix</keyword>
<feature type="region of interest" description="Disordered" evidence="1">
    <location>
        <begin position="269"/>
        <end position="345"/>
    </location>
</feature>
<evidence type="ECO:0000313" key="3">
    <source>
        <dbReference type="EMBL" id="SMR62363.1"/>
    </source>
</evidence>
<feature type="compositionally biased region" description="Low complexity" evidence="1">
    <location>
        <begin position="61"/>
        <end position="79"/>
    </location>
</feature>
<feature type="region of interest" description="Disordered" evidence="1">
    <location>
        <begin position="1"/>
        <end position="189"/>
    </location>
</feature>
<evidence type="ECO:0000313" key="4">
    <source>
        <dbReference type="Proteomes" id="UP000245764"/>
    </source>
</evidence>
<keyword evidence="2" id="KW-0472">Membrane</keyword>
<gene>
    <name evidence="3" type="ORF">ZT1E4_G11677</name>
</gene>
<feature type="compositionally biased region" description="Low complexity" evidence="1">
    <location>
        <begin position="96"/>
        <end position="108"/>
    </location>
</feature>
<feature type="compositionally biased region" description="Low complexity" evidence="1">
    <location>
        <begin position="9"/>
        <end position="18"/>
    </location>
</feature>
<feature type="compositionally biased region" description="Polar residues" evidence="1">
    <location>
        <begin position="118"/>
        <end position="132"/>
    </location>
</feature>
<name>A0A2H1H9B7_ZYMTR</name>
<sequence length="942" mass="105413">MAPSASDHPTPVTPSTPVRSNSNISSTPSANTPGTNGELMEFYEFERLKRQIKHRNEKARAAGSPAPSSPSKKPSTPRANGDLSPKRSASVGSKMNTTGKGNNGRTTTLSRQKERDNITTGDQSRDQISSRQAPDCPQVPPAKPASTRDQQRQAPPPVSWPNLPPQSESPPASCTDRHLKRLPEDSHSDNESAASTLLIFLCRVVSFDQWSVRGGLQLALWWPPWWPSRKGCWRGFWKTCWWALETSGCGVAWTRENWRRKSIKALTKAMPRIVRDKKPGRSKVVQCRSPEHPRRRKDTPPDSHRQEESALPLPPKHPRRRKDTPPDSHQQEESALPLPPTPREAHEPHQLRRILAGIFVVLAVLALFAYSILPLDFRITNSSYQPVDDLYNATLITADAMDLLSETDYDKMHAKYYACKMMELAEQLYEAPLQHVEFREAWSLETESSGWECPKPGWVTDSKVHKRLHVRFDEVLGRHGVELATALWNMTTIFQRSLTESLEKSQEAVDHARHTKIEMDRSDICRNIDSGKFSNLVSIRTSGEEMQLLVLNEKLGLLNSTLSSLTASHPSLIRDLETTATICLRHHTPFQQGTAGRGYREQRDAEAALKKVEAYCNPFVRRGLQMQSARKTVDTWSPEEGGVDEVGVDEVGLSRFLKAQELFDHAHAILHNVTTGDPEPRNDGPVVFKWIDQPVWTSQRSDLHWFLGLLDNFSLAAPENWQLRCRRLNGASCEGNPGGNLEEVTLQMRTRANNARFFRLDASHPENQEQEIGGRSVHRQKVNTTSPTLPKAPPHQARRPQSQQLMPPLTQAASQARAGQKRSRGEMATTDRDQASSALPVAASAAPAVSQTGHDEIASAAFIDDWRFGKKTACNFCAMKKKKKKKEEEEEKTYTSSRAPASVANIPTSDNDQESDWGGGSSGKRKGTRVLFIPLSYTVLES</sequence>
<feature type="region of interest" description="Disordered" evidence="1">
    <location>
        <begin position="761"/>
        <end position="839"/>
    </location>
</feature>
<feature type="compositionally biased region" description="Basic and acidic residues" evidence="1">
    <location>
        <begin position="323"/>
        <end position="332"/>
    </location>
</feature>
<feature type="compositionally biased region" description="Polar residues" evidence="1">
    <location>
        <begin position="19"/>
        <end position="35"/>
    </location>
</feature>
<keyword evidence="2" id="KW-0812">Transmembrane</keyword>
<accession>A0A2H1H9B7</accession>
<organism evidence="3 4">
    <name type="scientific">Zymoseptoria tritici ST99CH_1E4</name>
    <dbReference type="NCBI Taxonomy" id="1276532"/>
    <lineage>
        <taxon>Eukaryota</taxon>
        <taxon>Fungi</taxon>
        <taxon>Dikarya</taxon>
        <taxon>Ascomycota</taxon>
        <taxon>Pezizomycotina</taxon>
        <taxon>Dothideomycetes</taxon>
        <taxon>Dothideomycetidae</taxon>
        <taxon>Mycosphaerellales</taxon>
        <taxon>Mycosphaerellaceae</taxon>
        <taxon>Zymoseptoria</taxon>
    </lineage>
</organism>
<protein>
    <submittedName>
        <fullName evidence="3">Uncharacterized protein</fullName>
    </submittedName>
</protein>
<feature type="compositionally biased region" description="Basic and acidic residues" evidence="1">
    <location>
        <begin position="298"/>
        <end position="308"/>
    </location>
</feature>
<feature type="compositionally biased region" description="Basic and acidic residues" evidence="1">
    <location>
        <begin position="823"/>
        <end position="834"/>
    </location>
</feature>
<evidence type="ECO:0000256" key="2">
    <source>
        <dbReference type="SAM" id="Phobius"/>
    </source>
</evidence>
<proteinExistence type="predicted"/>